<evidence type="ECO:0000313" key="1">
    <source>
        <dbReference type="EMBL" id="EJX03663.1"/>
    </source>
</evidence>
<comment type="caution">
    <text evidence="1">The sequence shown here is derived from an EMBL/GenBank/DDBJ whole genome shotgun (WGS) entry which is preliminary data.</text>
</comment>
<protein>
    <submittedName>
        <fullName evidence="1">Tetratricopeptide repeat-containing domain protein</fullName>
    </submittedName>
</protein>
<reference evidence="1" key="1">
    <citation type="journal article" date="2012" name="PLoS ONE">
        <title>Gene sets for utilization of primary and secondary nutrition supplies in the distal gut of endangered iberian lynx.</title>
        <authorList>
            <person name="Alcaide M."/>
            <person name="Messina E."/>
            <person name="Richter M."/>
            <person name="Bargiela R."/>
            <person name="Peplies J."/>
            <person name="Huws S.A."/>
            <person name="Newbold C.J."/>
            <person name="Golyshin P.N."/>
            <person name="Simon M.A."/>
            <person name="Lopez G."/>
            <person name="Yakimov M.M."/>
            <person name="Ferrer M."/>
        </authorList>
    </citation>
    <scope>NUCLEOTIDE SEQUENCE</scope>
</reference>
<proteinExistence type="predicted"/>
<dbReference type="EMBL" id="AMCI01002088">
    <property type="protein sequence ID" value="EJX03663.1"/>
    <property type="molecule type" value="Genomic_DNA"/>
</dbReference>
<accession>J9GN10</accession>
<organism evidence="1">
    <name type="scientific">gut metagenome</name>
    <dbReference type="NCBI Taxonomy" id="749906"/>
    <lineage>
        <taxon>unclassified sequences</taxon>
        <taxon>metagenomes</taxon>
        <taxon>organismal metagenomes</taxon>
    </lineage>
</organism>
<name>J9GN10_9ZZZZ</name>
<dbReference type="InterPro" id="IPR011990">
    <property type="entry name" value="TPR-like_helical_dom_sf"/>
</dbReference>
<sequence>MDIHSCENFLQSLYSQADFARITELTAELLPLAPKDMVIRRMDFFAKVNKIAESIDIDGAVKVAEEAAAYLSDPEYADSFYIALDYEYAAALAKEKDDIPAAVAAYEKAVKKDESKLNNYKELAKLYSRNKEADKAIATYKTYLDKKGDKVDITDYFGLGQEYLKATRMTNDSIKKMEYVIAGDSAFAKVLEKEPDYYKAVMQQAALYITDASKPQDKPRELYEKALSMMPAEGDGKSKEEDVLGANPFRHLAAQYLAFYYAQKEDFDMCRKYVDLMLKADPESSSAKSFDATLKSMNK</sequence>
<dbReference type="SUPFAM" id="SSF48452">
    <property type="entry name" value="TPR-like"/>
    <property type="match status" value="2"/>
</dbReference>
<gene>
    <name evidence="1" type="ORF">EVA_08232</name>
</gene>
<dbReference type="AlphaFoldDB" id="J9GN10"/>
<dbReference type="Gene3D" id="1.25.40.10">
    <property type="entry name" value="Tetratricopeptide repeat domain"/>
    <property type="match status" value="1"/>
</dbReference>